<keyword evidence="7 9" id="KW-0675">Receptor</keyword>
<dbReference type="GO" id="GO:0004930">
    <property type="term" value="F:G protein-coupled receptor activity"/>
    <property type="evidence" value="ECO:0007669"/>
    <property type="project" value="UniProtKB-KW"/>
</dbReference>
<feature type="transmembrane region" description="Helical" evidence="10">
    <location>
        <begin position="353"/>
        <end position="373"/>
    </location>
</feature>
<dbReference type="GO" id="GO:0004984">
    <property type="term" value="F:olfactory receptor activity"/>
    <property type="evidence" value="ECO:0007669"/>
    <property type="project" value="InterPro"/>
</dbReference>
<keyword evidence="10" id="KW-0552">Olfaction</keyword>
<dbReference type="GeneTree" id="ENSGT01140000282552"/>
<dbReference type="Pfam" id="PF13853">
    <property type="entry name" value="7tm_4"/>
    <property type="match status" value="1"/>
</dbReference>
<reference evidence="12" key="2">
    <citation type="submission" date="2025-09" db="UniProtKB">
        <authorList>
            <consortium name="Ensembl"/>
        </authorList>
    </citation>
    <scope>IDENTIFICATION</scope>
</reference>
<dbReference type="PROSITE" id="PS50262">
    <property type="entry name" value="G_PROTEIN_RECEP_F1_2"/>
    <property type="match status" value="1"/>
</dbReference>
<keyword evidence="10" id="KW-0716">Sensory transduction</keyword>
<dbReference type="PANTHER" id="PTHR48018">
    <property type="entry name" value="OLFACTORY RECEPTOR"/>
    <property type="match status" value="1"/>
</dbReference>
<feature type="transmembrane region" description="Helical" evidence="10">
    <location>
        <begin position="120"/>
        <end position="146"/>
    </location>
</feature>
<dbReference type="Proteomes" id="UP000694380">
    <property type="component" value="Unplaced"/>
</dbReference>
<dbReference type="PRINTS" id="PR00245">
    <property type="entry name" value="OLFACTORYR"/>
</dbReference>
<feature type="transmembrane region" description="Helical" evidence="10">
    <location>
        <begin position="180"/>
        <end position="201"/>
    </location>
</feature>
<organism evidence="12 13">
    <name type="scientific">Chrysemys picta bellii</name>
    <name type="common">Western painted turtle</name>
    <name type="synonym">Emys bellii</name>
    <dbReference type="NCBI Taxonomy" id="8478"/>
    <lineage>
        <taxon>Eukaryota</taxon>
        <taxon>Metazoa</taxon>
        <taxon>Chordata</taxon>
        <taxon>Craniata</taxon>
        <taxon>Vertebrata</taxon>
        <taxon>Euteleostomi</taxon>
        <taxon>Archelosauria</taxon>
        <taxon>Testudinata</taxon>
        <taxon>Testudines</taxon>
        <taxon>Cryptodira</taxon>
        <taxon>Durocryptodira</taxon>
        <taxon>Testudinoidea</taxon>
        <taxon>Emydidae</taxon>
        <taxon>Chrysemys</taxon>
    </lineage>
</organism>
<dbReference type="SUPFAM" id="SSF81321">
    <property type="entry name" value="Family A G protein-coupled receptor-like"/>
    <property type="match status" value="1"/>
</dbReference>
<dbReference type="InterPro" id="IPR017452">
    <property type="entry name" value="GPCR_Rhodpsn_7TM"/>
</dbReference>
<evidence type="ECO:0000256" key="6">
    <source>
        <dbReference type="ARBA" id="ARBA00023136"/>
    </source>
</evidence>
<keyword evidence="13" id="KW-1185">Reference proteome</keyword>
<evidence type="ECO:0000256" key="10">
    <source>
        <dbReference type="RuleBase" id="RU363047"/>
    </source>
</evidence>
<dbReference type="Gene3D" id="1.20.1070.10">
    <property type="entry name" value="Rhodopsin 7-helix transmembrane proteins"/>
    <property type="match status" value="1"/>
</dbReference>
<evidence type="ECO:0000256" key="4">
    <source>
        <dbReference type="ARBA" id="ARBA00022989"/>
    </source>
</evidence>
<evidence type="ECO:0000256" key="9">
    <source>
        <dbReference type="RuleBase" id="RU000688"/>
    </source>
</evidence>
<feature type="transmembrane region" description="Helical" evidence="10">
    <location>
        <begin position="278"/>
        <end position="304"/>
    </location>
</feature>
<dbReference type="InterPro" id="IPR000725">
    <property type="entry name" value="Olfact_rcpt"/>
</dbReference>
<feature type="transmembrane region" description="Helical" evidence="10">
    <location>
        <begin position="49"/>
        <end position="72"/>
    </location>
</feature>
<name>A0A8C3P8F3_CHRPI</name>
<feature type="domain" description="G-protein coupled receptors family 1 profile" evidence="11">
    <location>
        <begin position="136"/>
        <end position="371"/>
    </location>
</feature>
<comment type="similarity">
    <text evidence="9">Belongs to the G-protein coupled receptor 1 family.</text>
</comment>
<evidence type="ECO:0000313" key="13">
    <source>
        <dbReference type="Proteomes" id="UP000694380"/>
    </source>
</evidence>
<evidence type="ECO:0000256" key="1">
    <source>
        <dbReference type="ARBA" id="ARBA00002936"/>
    </source>
</evidence>
<feature type="transmembrane region" description="Helical" evidence="10">
    <location>
        <begin position="95"/>
        <end position="113"/>
    </location>
</feature>
<dbReference type="PROSITE" id="PS00237">
    <property type="entry name" value="G_PROTEIN_RECEP_F1_1"/>
    <property type="match status" value="1"/>
</dbReference>
<evidence type="ECO:0000313" key="12">
    <source>
        <dbReference type="Ensembl" id="ENSCPBP00000023530.1"/>
    </source>
</evidence>
<keyword evidence="8 9" id="KW-0807">Transducer</keyword>
<evidence type="ECO:0000256" key="7">
    <source>
        <dbReference type="ARBA" id="ARBA00023170"/>
    </source>
</evidence>
<evidence type="ECO:0000259" key="11">
    <source>
        <dbReference type="PROSITE" id="PS50262"/>
    </source>
</evidence>
<comment type="function">
    <text evidence="1">Odorant receptor.</text>
</comment>
<evidence type="ECO:0000256" key="5">
    <source>
        <dbReference type="ARBA" id="ARBA00023040"/>
    </source>
</evidence>
<evidence type="ECO:0000256" key="8">
    <source>
        <dbReference type="ARBA" id="ARBA00023224"/>
    </source>
</evidence>
<protein>
    <recommendedName>
        <fullName evidence="10">Olfactory receptor</fullName>
    </recommendedName>
</protein>
<feature type="transmembrane region" description="Helical" evidence="10">
    <location>
        <begin position="316"/>
        <end position="341"/>
    </location>
</feature>
<keyword evidence="10" id="KW-1003">Cell membrane</keyword>
<keyword evidence="4 10" id="KW-1133">Transmembrane helix</keyword>
<dbReference type="FunFam" id="1.20.1070.10:FF:000003">
    <property type="entry name" value="Olfactory receptor"/>
    <property type="match status" value="1"/>
</dbReference>
<proteinExistence type="inferred from homology"/>
<sequence length="395" mass="44243">MVCSCALNKASLKYSQLSWTPCPLILASQRILPIGSLKESKSAFLKSRVLILLLSFLPFVRILNSTISWSLLPRLPPTSTSPTNSFLFVSSRSRGAWLLVSSSMTEFILLGFTDDPQTQLVLFVVFLGIYIITLIGNLGMIALIHLDARLHNPMYFFLSNLSFSDLCYSTVVVPKTLENFLFYFYAVFATVECLLLAAMAYDRYVAICNPLLYPVLMSRKVCICLVVASYLVGCANGLIHTNTTFRLPFCTSNVIDHFFCDVPLILKLSCSDTLVNQVLLFVISSLIGLCSFLTIFVSYMYILISILRIHSTEGRYKAFSTCTSHLTAVTLFYTTILFIYLRPSSSYSEGQDQVAAVFYTVVIPMMNPLIYSLRNKEVKNALRRIVRRKGASIGA</sequence>
<dbReference type="PRINTS" id="PR00237">
    <property type="entry name" value="GPCRRHODOPSN"/>
</dbReference>
<accession>A0A8C3P8F3</accession>
<dbReference type="InterPro" id="IPR000276">
    <property type="entry name" value="GPCR_Rhodpsn"/>
</dbReference>
<evidence type="ECO:0000256" key="2">
    <source>
        <dbReference type="ARBA" id="ARBA00004141"/>
    </source>
</evidence>
<reference evidence="12" key="1">
    <citation type="submission" date="2025-08" db="UniProtKB">
        <authorList>
            <consortium name="Ensembl"/>
        </authorList>
    </citation>
    <scope>IDENTIFICATION</scope>
</reference>
<dbReference type="Ensembl" id="ENSCPBT00000027715.1">
    <property type="protein sequence ID" value="ENSCPBP00000023530.1"/>
    <property type="gene ID" value="ENSCPBG00000016799.1"/>
</dbReference>
<keyword evidence="3 9" id="KW-0812">Transmembrane</keyword>
<feature type="transmembrane region" description="Helical" evidence="10">
    <location>
        <begin position="221"/>
        <end position="239"/>
    </location>
</feature>
<keyword evidence="5 9" id="KW-0297">G-protein coupled receptor</keyword>
<keyword evidence="6 10" id="KW-0472">Membrane</keyword>
<dbReference type="GO" id="GO:0005886">
    <property type="term" value="C:plasma membrane"/>
    <property type="evidence" value="ECO:0007669"/>
    <property type="project" value="UniProtKB-SubCell"/>
</dbReference>
<dbReference type="AlphaFoldDB" id="A0A8C3P8F3"/>
<evidence type="ECO:0000256" key="3">
    <source>
        <dbReference type="ARBA" id="ARBA00022692"/>
    </source>
</evidence>
<dbReference type="OMA" id="CANGMVH"/>
<comment type="subcellular location">
    <subcellularLocation>
        <location evidence="10">Cell membrane</location>
        <topology evidence="10">Multi-pass membrane protein</topology>
    </subcellularLocation>
    <subcellularLocation>
        <location evidence="2">Membrane</location>
        <topology evidence="2">Multi-pass membrane protein</topology>
    </subcellularLocation>
</comment>